<evidence type="ECO:0000256" key="1">
    <source>
        <dbReference type="SAM" id="MobiDB-lite"/>
    </source>
</evidence>
<comment type="caution">
    <text evidence="3">The sequence shown here is derived from an EMBL/GenBank/DDBJ whole genome shotgun (WGS) entry which is preliminary data.</text>
</comment>
<accession>A0A5A7NCH5</accession>
<dbReference type="EMBL" id="BKCN01000021">
    <property type="protein sequence ID" value="GER05325.1"/>
    <property type="molecule type" value="Genomic_DNA"/>
</dbReference>
<keyword evidence="2" id="KW-0732">Signal</keyword>
<protein>
    <submittedName>
        <fullName evidence="3">Uncharacterized protein</fullName>
    </submittedName>
</protein>
<sequence>MPITFNRPRQPLIAAAALLLAPLMPHPAQAQNPERPNSLSGQIQACRQITQDAARLACFDRIALDASRIEMSDRSQTLDRQMPPPKDDTQSSKESNKAERQSDDSQSQEDRFGFAPRPEPGQSDEERSMTVESAEKTLRGQWIIRMENGQIWQQVDTERLSRIKGGLKADIEKGVMSNFIMTIDGRSFRVKRLQ</sequence>
<name>A0A5A7NCH5_9PROT</name>
<feature type="signal peptide" evidence="2">
    <location>
        <begin position="1"/>
        <end position="30"/>
    </location>
</feature>
<feature type="compositionally biased region" description="Basic and acidic residues" evidence="1">
    <location>
        <begin position="85"/>
        <end position="112"/>
    </location>
</feature>
<feature type="region of interest" description="Disordered" evidence="1">
    <location>
        <begin position="70"/>
        <end position="134"/>
    </location>
</feature>
<gene>
    <name evidence="3" type="ORF">JCM17846_30070</name>
</gene>
<organism evidence="3 4">
    <name type="scientific">Iodidimonas nitroreducens</name>
    <dbReference type="NCBI Taxonomy" id="1236968"/>
    <lineage>
        <taxon>Bacteria</taxon>
        <taxon>Pseudomonadati</taxon>
        <taxon>Pseudomonadota</taxon>
        <taxon>Alphaproteobacteria</taxon>
        <taxon>Iodidimonadales</taxon>
        <taxon>Iodidimonadaceae</taxon>
        <taxon>Iodidimonas</taxon>
    </lineage>
</organism>
<dbReference type="Proteomes" id="UP000324996">
    <property type="component" value="Unassembled WGS sequence"/>
</dbReference>
<evidence type="ECO:0000256" key="2">
    <source>
        <dbReference type="SAM" id="SignalP"/>
    </source>
</evidence>
<reference evidence="3 4" key="1">
    <citation type="submission" date="2019-09" db="EMBL/GenBank/DDBJ databases">
        <title>NBRP : Genome information of microbial organism related human and environment.</title>
        <authorList>
            <person name="Hattori M."/>
            <person name="Oshima K."/>
            <person name="Inaba H."/>
            <person name="Suda W."/>
            <person name="Sakamoto M."/>
            <person name="Iino T."/>
            <person name="Kitahara M."/>
            <person name="Oshida Y."/>
            <person name="Iida T."/>
            <person name="Kudo T."/>
            <person name="Itoh T."/>
            <person name="Ohkuma M."/>
        </authorList>
    </citation>
    <scope>NUCLEOTIDE SEQUENCE [LARGE SCALE GENOMIC DNA]</scope>
    <source>
        <strain evidence="3 4">Q-1</strain>
    </source>
</reference>
<evidence type="ECO:0000313" key="3">
    <source>
        <dbReference type="EMBL" id="GER05325.1"/>
    </source>
</evidence>
<dbReference type="RefSeq" id="WP_042086949.1">
    <property type="nucleotide sequence ID" value="NZ_BKCN01000021.1"/>
</dbReference>
<keyword evidence="4" id="KW-1185">Reference proteome</keyword>
<feature type="compositionally biased region" description="Basic and acidic residues" evidence="1">
    <location>
        <begin position="124"/>
        <end position="134"/>
    </location>
</feature>
<evidence type="ECO:0000313" key="4">
    <source>
        <dbReference type="Proteomes" id="UP000324996"/>
    </source>
</evidence>
<dbReference type="AlphaFoldDB" id="A0A5A7NCH5"/>
<proteinExistence type="predicted"/>
<feature type="chain" id="PRO_5022713424" evidence="2">
    <location>
        <begin position="31"/>
        <end position="194"/>
    </location>
</feature>